<comment type="caution">
    <text evidence="2">The sequence shown here is derived from an EMBL/GenBank/DDBJ whole genome shotgun (WGS) entry which is preliminary data.</text>
</comment>
<evidence type="ECO:0000259" key="1">
    <source>
        <dbReference type="Pfam" id="PF12697"/>
    </source>
</evidence>
<dbReference type="InterPro" id="IPR029058">
    <property type="entry name" value="AB_hydrolase_fold"/>
</dbReference>
<evidence type="ECO:0000313" key="3">
    <source>
        <dbReference type="Proteomes" id="UP000604117"/>
    </source>
</evidence>
<dbReference type="RefSeq" id="WP_203717402.1">
    <property type="nucleotide sequence ID" value="NZ_BONE01000063.1"/>
</dbReference>
<proteinExistence type="predicted"/>
<dbReference type="InterPro" id="IPR000073">
    <property type="entry name" value="AB_hydrolase_1"/>
</dbReference>
<dbReference type="Pfam" id="PF12697">
    <property type="entry name" value="Abhydrolase_6"/>
    <property type="match status" value="1"/>
</dbReference>
<organism evidence="2 3">
    <name type="scientific">Asanoa siamensis</name>
    <dbReference type="NCBI Taxonomy" id="926357"/>
    <lineage>
        <taxon>Bacteria</taxon>
        <taxon>Bacillati</taxon>
        <taxon>Actinomycetota</taxon>
        <taxon>Actinomycetes</taxon>
        <taxon>Micromonosporales</taxon>
        <taxon>Micromonosporaceae</taxon>
        <taxon>Asanoa</taxon>
    </lineage>
</organism>
<dbReference type="PANTHER" id="PTHR43798">
    <property type="entry name" value="MONOACYLGLYCEROL LIPASE"/>
    <property type="match status" value="1"/>
</dbReference>
<dbReference type="SUPFAM" id="SSF53474">
    <property type="entry name" value="alpha/beta-Hydrolases"/>
    <property type="match status" value="1"/>
</dbReference>
<sequence>MDQTWDDPVVAALSSLVGDGVVRRGLSRGNGRQLRWVETGGNAPTVVLVAGAGEVALDWAVLLPRLAGRYRVVAYDRAGLGASDRVRPLTVRSQVDDLVALLDDVGPAVLVGHSWGGLLAELAACARPQSVVGLVLVEPFHEDTTTAVPWRLRAASTAMLNGIVALKAVGLFPRIAAGMGRALAERCTADPRTRALITAAYLASYSSIGNVATIRAENRLADVHTDQTRAARAWSPRPDVPMRILTATRGKPPALRQRSHDLADATAAGFPRGERRVVADTGHYIHKDQPAAVAEAIADVVTP</sequence>
<dbReference type="PANTHER" id="PTHR43798:SF33">
    <property type="entry name" value="HYDROLASE, PUTATIVE (AFU_ORTHOLOGUE AFUA_2G14860)-RELATED"/>
    <property type="match status" value="1"/>
</dbReference>
<dbReference type="EMBL" id="BONE01000063">
    <property type="protein sequence ID" value="GIF76530.1"/>
    <property type="molecule type" value="Genomic_DNA"/>
</dbReference>
<gene>
    <name evidence="2" type="ORF">Asi02nite_60480</name>
</gene>
<name>A0ABQ4CZ09_9ACTN</name>
<feature type="domain" description="AB hydrolase-1" evidence="1">
    <location>
        <begin position="46"/>
        <end position="296"/>
    </location>
</feature>
<reference evidence="2 3" key="1">
    <citation type="submission" date="2021-01" db="EMBL/GenBank/DDBJ databases">
        <title>Whole genome shotgun sequence of Asanoa siamensis NBRC 107932.</title>
        <authorList>
            <person name="Komaki H."/>
            <person name="Tamura T."/>
        </authorList>
    </citation>
    <scope>NUCLEOTIDE SEQUENCE [LARGE SCALE GENOMIC DNA]</scope>
    <source>
        <strain evidence="2 3">NBRC 107932</strain>
    </source>
</reference>
<dbReference type="PRINTS" id="PR00111">
    <property type="entry name" value="ABHYDROLASE"/>
</dbReference>
<evidence type="ECO:0000313" key="2">
    <source>
        <dbReference type="EMBL" id="GIF76530.1"/>
    </source>
</evidence>
<accession>A0ABQ4CZ09</accession>
<keyword evidence="3" id="KW-1185">Reference proteome</keyword>
<dbReference type="InterPro" id="IPR050266">
    <property type="entry name" value="AB_hydrolase_sf"/>
</dbReference>
<dbReference type="Proteomes" id="UP000604117">
    <property type="component" value="Unassembled WGS sequence"/>
</dbReference>
<dbReference type="Gene3D" id="3.40.50.1820">
    <property type="entry name" value="alpha/beta hydrolase"/>
    <property type="match status" value="1"/>
</dbReference>
<protein>
    <recommendedName>
        <fullName evidence="1">AB hydrolase-1 domain-containing protein</fullName>
    </recommendedName>
</protein>